<evidence type="ECO:0000256" key="1">
    <source>
        <dbReference type="SAM" id="Phobius"/>
    </source>
</evidence>
<dbReference type="Pfam" id="PF06167">
    <property type="entry name" value="Peptidase_M90"/>
    <property type="match status" value="1"/>
</dbReference>
<keyword evidence="1" id="KW-0812">Transmembrane</keyword>
<dbReference type="PANTHER" id="PTHR30164">
    <property type="entry name" value="MTFA PEPTIDASE"/>
    <property type="match status" value="1"/>
</dbReference>
<keyword evidence="1" id="KW-0472">Membrane</keyword>
<reference evidence="2 3" key="1">
    <citation type="submission" date="2018-09" db="EMBL/GenBank/DDBJ databases">
        <title>Genomic Encyclopedia of Type Strains, Phase III (KMG-III): the genomes of soil and plant-associated and newly described type strains.</title>
        <authorList>
            <person name="Whitman W."/>
        </authorList>
    </citation>
    <scope>NUCLEOTIDE SEQUENCE [LARGE SCALE GENOMIC DNA]</scope>
    <source>
        <strain evidence="2 3">CECT 7938</strain>
    </source>
</reference>
<dbReference type="EMBL" id="RAPY01000004">
    <property type="protein sequence ID" value="RKE47050.1"/>
    <property type="molecule type" value="Genomic_DNA"/>
</dbReference>
<dbReference type="RefSeq" id="WP_120260876.1">
    <property type="nucleotide sequence ID" value="NZ_RAPY01000004.1"/>
</dbReference>
<sequence>MLGKIFIILLVPVTIYVVYYLLNRTAKNNKAIKRVLSDEGKDILEKEVAYYRRLSIADKQEFESRCLAFLDTVKIEGVGVTLELKDYMLIAASAIIPIFAFKKWTYPNLTNIMIYPAHFNADYQFEGHADRNIMGMVGEGAMNGQMILSKSALEYGFQNASDGQNTAIHEFVHLIDKTDGTVDGVPSYLLDKAAVIPFMNLIREEINKIKQHQSDIDTYGMTNPGEFFAVASEYFFENPTKFQKNHPELYTALSKIFEQS</sequence>
<gene>
    <name evidence="2" type="ORF">DFQ12_4209</name>
</gene>
<accession>A0A420ARL0</accession>
<dbReference type="GO" id="GO:0004177">
    <property type="term" value="F:aminopeptidase activity"/>
    <property type="evidence" value="ECO:0007669"/>
    <property type="project" value="TreeGrafter"/>
</dbReference>
<dbReference type="Proteomes" id="UP000286246">
    <property type="component" value="Unassembled WGS sequence"/>
</dbReference>
<comment type="caution">
    <text evidence="2">The sequence shown here is derived from an EMBL/GenBank/DDBJ whole genome shotgun (WGS) entry which is preliminary data.</text>
</comment>
<dbReference type="SUPFAM" id="SSF55486">
    <property type="entry name" value="Metalloproteases ('zincins'), catalytic domain"/>
    <property type="match status" value="1"/>
</dbReference>
<dbReference type="Gene3D" id="1.10.472.150">
    <property type="entry name" value="Glucose-regulated metallo-peptidase M90, N-terminal domain"/>
    <property type="match status" value="1"/>
</dbReference>
<organism evidence="2 3">
    <name type="scientific">Sphingobacterium detergens</name>
    <dbReference type="NCBI Taxonomy" id="1145106"/>
    <lineage>
        <taxon>Bacteria</taxon>
        <taxon>Pseudomonadati</taxon>
        <taxon>Bacteroidota</taxon>
        <taxon>Sphingobacteriia</taxon>
        <taxon>Sphingobacteriales</taxon>
        <taxon>Sphingobacteriaceae</taxon>
        <taxon>Sphingobacterium</taxon>
    </lineage>
</organism>
<dbReference type="AlphaFoldDB" id="A0A420ARL0"/>
<feature type="transmembrane region" description="Helical" evidence="1">
    <location>
        <begin position="6"/>
        <end position="22"/>
    </location>
</feature>
<protein>
    <recommendedName>
        <fullName evidence="4">Peptidase</fullName>
    </recommendedName>
</protein>
<dbReference type="GO" id="GO:0008237">
    <property type="term" value="F:metallopeptidase activity"/>
    <property type="evidence" value="ECO:0007669"/>
    <property type="project" value="InterPro"/>
</dbReference>
<evidence type="ECO:0000313" key="3">
    <source>
        <dbReference type="Proteomes" id="UP000286246"/>
    </source>
</evidence>
<dbReference type="InterPro" id="IPR024079">
    <property type="entry name" value="MetalloPept_cat_dom_sf"/>
</dbReference>
<dbReference type="GO" id="GO:0005829">
    <property type="term" value="C:cytosol"/>
    <property type="evidence" value="ECO:0007669"/>
    <property type="project" value="TreeGrafter"/>
</dbReference>
<name>A0A420ARL0_SPHD1</name>
<evidence type="ECO:0008006" key="4">
    <source>
        <dbReference type="Google" id="ProtNLM"/>
    </source>
</evidence>
<dbReference type="PANTHER" id="PTHR30164:SF2">
    <property type="entry name" value="PROTEIN MTFA"/>
    <property type="match status" value="1"/>
</dbReference>
<dbReference type="OrthoDB" id="9786424at2"/>
<keyword evidence="1" id="KW-1133">Transmembrane helix</keyword>
<proteinExistence type="predicted"/>
<dbReference type="InterPro" id="IPR042252">
    <property type="entry name" value="MtfA_N"/>
</dbReference>
<keyword evidence="3" id="KW-1185">Reference proteome</keyword>
<dbReference type="CDD" id="cd20169">
    <property type="entry name" value="Peptidase_M90_mtfA"/>
    <property type="match status" value="1"/>
</dbReference>
<dbReference type="InterPro" id="IPR010384">
    <property type="entry name" value="MtfA_fam"/>
</dbReference>
<dbReference type="Gene3D" id="3.40.390.10">
    <property type="entry name" value="Collagenase (Catalytic Domain)"/>
    <property type="match status" value="1"/>
</dbReference>
<evidence type="ECO:0000313" key="2">
    <source>
        <dbReference type="EMBL" id="RKE47050.1"/>
    </source>
</evidence>